<keyword evidence="5" id="KW-1185">Reference proteome</keyword>
<feature type="chain" id="PRO_5038976304" evidence="2">
    <location>
        <begin position="25"/>
        <end position="452"/>
    </location>
</feature>
<comment type="caution">
    <text evidence="4">The sequence shown here is derived from an EMBL/GenBank/DDBJ whole genome shotgun (WGS) entry which is preliminary data.</text>
</comment>
<evidence type="ECO:0000259" key="3">
    <source>
        <dbReference type="Pfam" id="PF13472"/>
    </source>
</evidence>
<evidence type="ECO:0000313" key="5">
    <source>
        <dbReference type="Proteomes" id="UP000316196"/>
    </source>
</evidence>
<dbReference type="InterPro" id="IPR013830">
    <property type="entry name" value="SGNH_hydro"/>
</dbReference>
<reference evidence="4 5" key="1">
    <citation type="submission" date="2019-06" db="EMBL/GenBank/DDBJ databases">
        <title>Sequencing the genomes of 1000 actinobacteria strains.</title>
        <authorList>
            <person name="Klenk H.-P."/>
        </authorList>
    </citation>
    <scope>NUCLEOTIDE SEQUENCE [LARGE SCALE GENOMIC DNA]</scope>
    <source>
        <strain evidence="4 5">DSM 8251</strain>
    </source>
</reference>
<organism evidence="4 5">
    <name type="scientific">Propioniferax innocua</name>
    <dbReference type="NCBI Taxonomy" id="1753"/>
    <lineage>
        <taxon>Bacteria</taxon>
        <taxon>Bacillati</taxon>
        <taxon>Actinomycetota</taxon>
        <taxon>Actinomycetes</taxon>
        <taxon>Propionibacteriales</taxon>
        <taxon>Propionibacteriaceae</taxon>
        <taxon>Propioniferax</taxon>
    </lineage>
</organism>
<evidence type="ECO:0000313" key="4">
    <source>
        <dbReference type="EMBL" id="TQL57888.1"/>
    </source>
</evidence>
<evidence type="ECO:0000256" key="2">
    <source>
        <dbReference type="SAM" id="SignalP"/>
    </source>
</evidence>
<dbReference type="Pfam" id="PF13472">
    <property type="entry name" value="Lipase_GDSL_2"/>
    <property type="match status" value="1"/>
</dbReference>
<feature type="region of interest" description="Disordered" evidence="1">
    <location>
        <begin position="42"/>
        <end position="86"/>
    </location>
</feature>
<dbReference type="Proteomes" id="UP000316196">
    <property type="component" value="Unassembled WGS sequence"/>
</dbReference>
<dbReference type="InterPro" id="IPR036514">
    <property type="entry name" value="SGNH_hydro_sf"/>
</dbReference>
<dbReference type="AlphaFoldDB" id="A0A542ZC03"/>
<dbReference type="SUPFAM" id="SSF52266">
    <property type="entry name" value="SGNH hydrolase"/>
    <property type="match status" value="1"/>
</dbReference>
<dbReference type="InterPro" id="IPR013207">
    <property type="entry name" value="LGFP"/>
</dbReference>
<proteinExistence type="predicted"/>
<protein>
    <submittedName>
        <fullName evidence="4">LGFP repeat-containing protein</fullName>
    </submittedName>
</protein>
<dbReference type="EMBL" id="VFOR01000002">
    <property type="protein sequence ID" value="TQL57888.1"/>
    <property type="molecule type" value="Genomic_DNA"/>
</dbReference>
<dbReference type="Gene3D" id="3.40.50.1110">
    <property type="entry name" value="SGNH hydrolase"/>
    <property type="match status" value="1"/>
</dbReference>
<feature type="signal peptide" evidence="2">
    <location>
        <begin position="1"/>
        <end position="24"/>
    </location>
</feature>
<accession>A0A542ZC03</accession>
<feature type="compositionally biased region" description="Low complexity" evidence="1">
    <location>
        <begin position="42"/>
        <end position="52"/>
    </location>
</feature>
<keyword evidence="2" id="KW-0732">Signal</keyword>
<evidence type="ECO:0000256" key="1">
    <source>
        <dbReference type="SAM" id="MobiDB-lite"/>
    </source>
</evidence>
<gene>
    <name evidence="4" type="ORF">FB460_1734</name>
</gene>
<dbReference type="OrthoDB" id="3239155at2"/>
<name>A0A542ZC03_9ACTN</name>
<sequence length="452" mass="48340">MRSRRIRQILPWLVGVVTSASLIAAGALPSISDARADAPTAAVATPAASPTVTPSPTPKSAPVAPAMVNRPAKSPPTITRAERQASAKPFKDPLRELGTCEMRFSAVGASFTQANSEDVVDDGKDGSWMAEGKVGNRSWAYWANEDPQLLLDGGWAQGGLETSDIAERVQRSWFPVDTNLVILLGTNNLLHGTPIDEAPADIERIVRTSGISPDRVYLVQLPPSNVTPEKIGPYNKMLATTAAENGFHLVDVSTFLDSGSGSYRQGATNDGIHLTRDNAQRVGRSIAAAINANSGCQRLPAFDEMAAEHDLGDPVDVPHCELPDGGCVQLFQRGALRRSNAGDPTLLPARVTKTWRDFGVAALGNPIENPNCEIDADACRTRFELGTMYSTDDEAFVVRGDILRTYRDQGSEEGSLGVPTAEEICDDDGCSQAFEGGTIEWTPTEGAEIEKQ</sequence>
<feature type="domain" description="SGNH hydrolase-type esterase" evidence="3">
    <location>
        <begin position="134"/>
        <end position="276"/>
    </location>
</feature>
<dbReference type="Pfam" id="PF08310">
    <property type="entry name" value="LGFP"/>
    <property type="match status" value="2"/>
</dbReference>